<gene>
    <name evidence="1" type="ORF">FHS68_003872</name>
</gene>
<organism evidence="1 2">
    <name type="scientific">Dyadobacter arcticus</name>
    <dbReference type="NCBI Taxonomy" id="1078754"/>
    <lineage>
        <taxon>Bacteria</taxon>
        <taxon>Pseudomonadati</taxon>
        <taxon>Bacteroidota</taxon>
        <taxon>Cytophagia</taxon>
        <taxon>Cytophagales</taxon>
        <taxon>Spirosomataceae</taxon>
        <taxon>Dyadobacter</taxon>
    </lineage>
</organism>
<accession>A0ABX0USF5</accession>
<reference evidence="1 2" key="1">
    <citation type="submission" date="2020-03" db="EMBL/GenBank/DDBJ databases">
        <title>Genomic Encyclopedia of Type Strains, Phase IV (KMG-IV): sequencing the most valuable type-strain genomes for metagenomic binning, comparative biology and taxonomic classification.</title>
        <authorList>
            <person name="Goeker M."/>
        </authorList>
    </citation>
    <scope>NUCLEOTIDE SEQUENCE [LARGE SCALE GENOMIC DNA]</scope>
    <source>
        <strain evidence="1 2">DSM 102865</strain>
    </source>
</reference>
<dbReference type="Gene3D" id="3.10.450.50">
    <property type="match status" value="1"/>
</dbReference>
<evidence type="ECO:0000313" key="2">
    <source>
        <dbReference type="Proteomes" id="UP001179181"/>
    </source>
</evidence>
<proteinExistence type="predicted"/>
<dbReference type="EMBL" id="JAASQJ010000003">
    <property type="protein sequence ID" value="NIJ54690.1"/>
    <property type="molecule type" value="Genomic_DNA"/>
</dbReference>
<evidence type="ECO:0000313" key="1">
    <source>
        <dbReference type="EMBL" id="NIJ54690.1"/>
    </source>
</evidence>
<dbReference type="RefSeq" id="WP_167273212.1">
    <property type="nucleotide sequence ID" value="NZ_JAASQJ010000003.1"/>
</dbReference>
<dbReference type="InterPro" id="IPR032710">
    <property type="entry name" value="NTF2-like_dom_sf"/>
</dbReference>
<dbReference type="PROSITE" id="PS51257">
    <property type="entry name" value="PROKAR_LIPOPROTEIN"/>
    <property type="match status" value="1"/>
</dbReference>
<dbReference type="SUPFAM" id="SSF54427">
    <property type="entry name" value="NTF2-like"/>
    <property type="match status" value="1"/>
</dbReference>
<dbReference type="Proteomes" id="UP001179181">
    <property type="component" value="Unassembled WGS sequence"/>
</dbReference>
<keyword evidence="2" id="KW-1185">Reference proteome</keyword>
<protein>
    <submittedName>
        <fullName evidence="1">Ketosteroid isomerase-like protein</fullName>
    </submittedName>
</protein>
<comment type="caution">
    <text evidence="1">The sequence shown here is derived from an EMBL/GenBank/DDBJ whole genome shotgun (WGS) entry which is preliminary data.</text>
</comment>
<sequence length="165" mass="18787">MKHLKMKNLISVVAVTFIVLLTGCGKVQVNFKEEEKKITFAWTDWSKKALSGKPDSLAYYYADDALIIGTDPEFINDKAEVTKIYADAPTNFELDIKWDDEEKPNIIQFSNDGSMAYSLDGNAVKMPDSTGKIHTVHNKVLHIWKKNTEGNWRVSLLMVYPQRSK</sequence>
<name>A0ABX0USF5_9BACT</name>